<proteinExistence type="predicted"/>
<dbReference type="RefSeq" id="WP_341369878.1">
    <property type="nucleotide sequence ID" value="NZ_JBBPCO010000002.1"/>
</dbReference>
<keyword evidence="1" id="KW-0808">Transferase</keyword>
<protein>
    <submittedName>
        <fullName evidence="1">DNA polymerase III subunit chi</fullName>
        <ecNumber evidence="1">2.7.7.7</ecNumber>
    </submittedName>
</protein>
<evidence type="ECO:0000313" key="2">
    <source>
        <dbReference type="Proteomes" id="UP001446205"/>
    </source>
</evidence>
<comment type="caution">
    <text evidence="1">The sequence shown here is derived from an EMBL/GenBank/DDBJ whole genome shotgun (WGS) entry which is preliminary data.</text>
</comment>
<accession>A0ABU9D8I2</accession>
<gene>
    <name evidence="1" type="ORF">WOB96_03460</name>
</gene>
<keyword evidence="1" id="KW-0548">Nucleotidyltransferase</keyword>
<keyword evidence="2" id="KW-1185">Reference proteome</keyword>
<dbReference type="EC" id="2.7.7.7" evidence="1"/>
<dbReference type="GO" id="GO:0003887">
    <property type="term" value="F:DNA-directed DNA polymerase activity"/>
    <property type="evidence" value="ECO:0007669"/>
    <property type="project" value="UniProtKB-EC"/>
</dbReference>
<dbReference type="Pfam" id="PF04364">
    <property type="entry name" value="DNA_pol3_chi"/>
    <property type="match status" value="1"/>
</dbReference>
<sequence length="140" mass="15726">MAEITFYQLPQDLLDESVQRQVICRVIQKIYQVTGSVGVLCEAEDLKPLDDLLWTFSQGSFIPHAIAPSEEPVLLSDDIARIPPDRVLVLTLAQLPPNLPAFSRIVDFILPDPASVQHARQRYRAFQNQGHTLTVHQLTA</sequence>
<evidence type="ECO:0000313" key="1">
    <source>
        <dbReference type="EMBL" id="MEK8088813.1"/>
    </source>
</evidence>
<dbReference type="PANTHER" id="PTHR38767:SF1">
    <property type="entry name" value="DNA POLYMERASE III SUBUNIT CHI"/>
    <property type="match status" value="1"/>
</dbReference>
<reference evidence="1 2" key="1">
    <citation type="submission" date="2024-04" db="EMBL/GenBank/DDBJ databases">
        <authorList>
            <person name="Abashina T."/>
            <person name="Shaikin A."/>
        </authorList>
    </citation>
    <scope>NUCLEOTIDE SEQUENCE [LARGE SCALE GENOMIC DNA]</scope>
    <source>
        <strain evidence="1 2">AAFK</strain>
    </source>
</reference>
<organism evidence="1 2">
    <name type="scientific">Thermithiobacillus plumbiphilus</name>
    <dbReference type="NCBI Taxonomy" id="1729899"/>
    <lineage>
        <taxon>Bacteria</taxon>
        <taxon>Pseudomonadati</taxon>
        <taxon>Pseudomonadota</taxon>
        <taxon>Acidithiobacillia</taxon>
        <taxon>Acidithiobacillales</taxon>
        <taxon>Thermithiobacillaceae</taxon>
        <taxon>Thermithiobacillus</taxon>
    </lineage>
</organism>
<dbReference type="PANTHER" id="PTHR38767">
    <property type="entry name" value="DNA POLYMERASE III SUBUNIT CHI"/>
    <property type="match status" value="1"/>
</dbReference>
<dbReference type="Gene3D" id="3.40.50.10110">
    <property type="entry name" value="DNA polymerase III subunit chi"/>
    <property type="match status" value="1"/>
</dbReference>
<dbReference type="InterPro" id="IPR036768">
    <property type="entry name" value="PolIII_chi_sf"/>
</dbReference>
<dbReference type="InterPro" id="IPR007459">
    <property type="entry name" value="DNA_pol3_chi"/>
</dbReference>
<dbReference type="SUPFAM" id="SSF102400">
    <property type="entry name" value="DNA polymerase III chi subunit"/>
    <property type="match status" value="1"/>
</dbReference>
<dbReference type="EMBL" id="JBBPCO010000002">
    <property type="protein sequence ID" value="MEK8088813.1"/>
    <property type="molecule type" value="Genomic_DNA"/>
</dbReference>
<dbReference type="Proteomes" id="UP001446205">
    <property type="component" value="Unassembled WGS sequence"/>
</dbReference>
<name>A0ABU9D8I2_9PROT</name>